<keyword evidence="5 10" id="KW-0472">Membrane</keyword>
<gene>
    <name evidence="10" type="primary">fluC</name>
    <name evidence="10" type="synonym">crcB</name>
    <name evidence="11" type="ORF">GCM10020260_05300</name>
</gene>
<evidence type="ECO:0000256" key="3">
    <source>
        <dbReference type="ARBA" id="ARBA00022692"/>
    </source>
</evidence>
<comment type="function">
    <text evidence="9 10">Fluoride-specific ion channel. Important for reducing fluoride concentration in the cell, thus reducing its toxicity.</text>
</comment>
<evidence type="ECO:0000256" key="8">
    <source>
        <dbReference type="ARBA" id="ARBA00035585"/>
    </source>
</evidence>
<feature type="transmembrane region" description="Helical" evidence="10">
    <location>
        <begin position="76"/>
        <end position="103"/>
    </location>
</feature>
<feature type="binding site" evidence="10">
    <location>
        <position position="90"/>
    </location>
    <ligand>
        <name>Na(+)</name>
        <dbReference type="ChEBI" id="CHEBI:29101"/>
        <note>structural</note>
    </ligand>
</feature>
<keyword evidence="2 10" id="KW-1003">Cell membrane</keyword>
<keyword evidence="3 10" id="KW-0812">Transmembrane</keyword>
<feature type="transmembrane region" description="Helical" evidence="10">
    <location>
        <begin position="124"/>
        <end position="150"/>
    </location>
</feature>
<feature type="transmembrane region" description="Helical" evidence="10">
    <location>
        <begin position="16"/>
        <end position="39"/>
    </location>
</feature>
<keyword evidence="10" id="KW-0406">Ion transport</keyword>
<dbReference type="EMBL" id="BAAAYG010000002">
    <property type="protein sequence ID" value="GAA3280702.1"/>
    <property type="molecule type" value="Genomic_DNA"/>
</dbReference>
<dbReference type="Pfam" id="PF02537">
    <property type="entry name" value="CRCB"/>
    <property type="match status" value="1"/>
</dbReference>
<evidence type="ECO:0000256" key="9">
    <source>
        <dbReference type="ARBA" id="ARBA00049940"/>
    </source>
</evidence>
<organism evidence="11 12">
    <name type="scientific">Nesterenkonia halobia</name>
    <dbReference type="NCBI Taxonomy" id="37922"/>
    <lineage>
        <taxon>Bacteria</taxon>
        <taxon>Bacillati</taxon>
        <taxon>Actinomycetota</taxon>
        <taxon>Actinomycetes</taxon>
        <taxon>Micrococcales</taxon>
        <taxon>Micrococcaceae</taxon>
        <taxon>Nesterenkonia</taxon>
    </lineage>
</organism>
<accession>A0ABP6RA53</accession>
<reference evidence="12" key="1">
    <citation type="journal article" date="2019" name="Int. J. Syst. Evol. Microbiol.">
        <title>The Global Catalogue of Microorganisms (GCM) 10K type strain sequencing project: providing services to taxonomists for standard genome sequencing and annotation.</title>
        <authorList>
            <consortium name="The Broad Institute Genomics Platform"/>
            <consortium name="The Broad Institute Genome Sequencing Center for Infectious Disease"/>
            <person name="Wu L."/>
            <person name="Ma J."/>
        </authorList>
    </citation>
    <scope>NUCLEOTIDE SEQUENCE [LARGE SCALE GENOMIC DNA]</scope>
    <source>
        <strain evidence="12">JCM 11483</strain>
    </source>
</reference>
<evidence type="ECO:0000256" key="4">
    <source>
        <dbReference type="ARBA" id="ARBA00022989"/>
    </source>
</evidence>
<comment type="caution">
    <text evidence="11">The sequence shown here is derived from an EMBL/GenBank/DDBJ whole genome shotgun (WGS) entry which is preliminary data.</text>
</comment>
<evidence type="ECO:0000256" key="6">
    <source>
        <dbReference type="ARBA" id="ARBA00023303"/>
    </source>
</evidence>
<comment type="similarity">
    <text evidence="7 10">Belongs to the fluoride channel Fluc/FEX (TC 1.A.43) family.</text>
</comment>
<evidence type="ECO:0000256" key="1">
    <source>
        <dbReference type="ARBA" id="ARBA00004651"/>
    </source>
</evidence>
<feature type="binding site" evidence="10">
    <location>
        <position position="87"/>
    </location>
    <ligand>
        <name>Na(+)</name>
        <dbReference type="ChEBI" id="CHEBI:29101"/>
        <note>structural</note>
    </ligand>
</feature>
<name>A0ABP6RA53_9MICC</name>
<dbReference type="InterPro" id="IPR003691">
    <property type="entry name" value="FluC"/>
</dbReference>
<keyword evidence="10" id="KW-0915">Sodium</keyword>
<comment type="catalytic activity">
    <reaction evidence="8">
        <text>fluoride(in) = fluoride(out)</text>
        <dbReference type="Rhea" id="RHEA:76159"/>
        <dbReference type="ChEBI" id="CHEBI:17051"/>
    </reaction>
    <physiologicalReaction direction="left-to-right" evidence="8">
        <dbReference type="Rhea" id="RHEA:76160"/>
    </physiologicalReaction>
</comment>
<keyword evidence="12" id="KW-1185">Reference proteome</keyword>
<keyword evidence="10" id="KW-0479">Metal-binding</keyword>
<proteinExistence type="inferred from homology"/>
<dbReference type="RefSeq" id="WP_153144445.1">
    <property type="nucleotide sequence ID" value="NZ_BAAAYG010000002.1"/>
</dbReference>
<keyword evidence="10" id="KW-0813">Transport</keyword>
<evidence type="ECO:0000313" key="12">
    <source>
        <dbReference type="Proteomes" id="UP001501736"/>
    </source>
</evidence>
<evidence type="ECO:0000256" key="5">
    <source>
        <dbReference type="ARBA" id="ARBA00023136"/>
    </source>
</evidence>
<keyword evidence="6 10" id="KW-0407">Ion channel</keyword>
<feature type="transmembrane region" description="Helical" evidence="10">
    <location>
        <begin position="51"/>
        <end position="70"/>
    </location>
</feature>
<protein>
    <recommendedName>
        <fullName evidence="10">Fluoride-specific ion channel FluC</fullName>
    </recommendedName>
</protein>
<dbReference type="Proteomes" id="UP001501736">
    <property type="component" value="Unassembled WGS sequence"/>
</dbReference>
<evidence type="ECO:0000256" key="2">
    <source>
        <dbReference type="ARBA" id="ARBA00022475"/>
    </source>
</evidence>
<keyword evidence="4 10" id="KW-1133">Transmembrane helix</keyword>
<evidence type="ECO:0000313" key="11">
    <source>
        <dbReference type="EMBL" id="GAA3280702.1"/>
    </source>
</evidence>
<comment type="subcellular location">
    <subcellularLocation>
        <location evidence="1 10">Cell membrane</location>
        <topology evidence="1 10">Multi-pass membrane protein</topology>
    </subcellularLocation>
</comment>
<evidence type="ECO:0000256" key="10">
    <source>
        <dbReference type="HAMAP-Rule" id="MF_00454"/>
    </source>
</evidence>
<evidence type="ECO:0000256" key="7">
    <source>
        <dbReference type="ARBA" id="ARBA00035120"/>
    </source>
</evidence>
<sequence length="167" mass="16797">MPDAETSAPAAPPLRLIVPLVALAGAVGALARLTVGELLPEQSMKFPWTTLAVNLSGSGLLGLLTGVASVHRLPRWVVPTLGTGLLGSYTTFSLVIVAVMPAVPGAMFDELAAQTLVNPAAPELIAYLLISILGCTAAAAAGITVGRAIFGAVGPPQPGARRTGAAR</sequence>
<dbReference type="HAMAP" id="MF_00454">
    <property type="entry name" value="FluC"/>
    <property type="match status" value="1"/>
</dbReference>
<comment type="activity regulation">
    <text evidence="10">Na(+) is not transported, but it plays an essential structural role and its presence is essential for fluoride channel function.</text>
</comment>